<feature type="compositionally biased region" description="Low complexity" evidence="1">
    <location>
        <begin position="59"/>
        <end position="79"/>
    </location>
</feature>
<keyword evidence="3" id="KW-1185">Reference proteome</keyword>
<dbReference type="Proteomes" id="UP001152888">
    <property type="component" value="Unassembled WGS sequence"/>
</dbReference>
<dbReference type="EMBL" id="CAKOFQ010006753">
    <property type="protein sequence ID" value="CAH1968462.1"/>
    <property type="molecule type" value="Genomic_DNA"/>
</dbReference>
<comment type="caution">
    <text evidence="2">The sequence shown here is derived from an EMBL/GenBank/DDBJ whole genome shotgun (WGS) entry which is preliminary data.</text>
</comment>
<gene>
    <name evidence="2" type="ORF">ACAOBT_LOCUS7862</name>
</gene>
<sequence length="79" mass="8500">MEEVFIHDLKRKTYENINGPSTEDTIAQESDSSVTLQSRDTEAITTADLTQTNDTNLPTSASTSSIGNSSHNASSHTAQ</sequence>
<evidence type="ECO:0000256" key="1">
    <source>
        <dbReference type="SAM" id="MobiDB-lite"/>
    </source>
</evidence>
<evidence type="ECO:0000313" key="2">
    <source>
        <dbReference type="EMBL" id="CAH1968462.1"/>
    </source>
</evidence>
<accession>A0A9P0K840</accession>
<organism evidence="2 3">
    <name type="scientific">Acanthoscelides obtectus</name>
    <name type="common">Bean weevil</name>
    <name type="synonym">Bruchus obtectus</name>
    <dbReference type="NCBI Taxonomy" id="200917"/>
    <lineage>
        <taxon>Eukaryota</taxon>
        <taxon>Metazoa</taxon>
        <taxon>Ecdysozoa</taxon>
        <taxon>Arthropoda</taxon>
        <taxon>Hexapoda</taxon>
        <taxon>Insecta</taxon>
        <taxon>Pterygota</taxon>
        <taxon>Neoptera</taxon>
        <taxon>Endopterygota</taxon>
        <taxon>Coleoptera</taxon>
        <taxon>Polyphaga</taxon>
        <taxon>Cucujiformia</taxon>
        <taxon>Chrysomeloidea</taxon>
        <taxon>Chrysomelidae</taxon>
        <taxon>Bruchinae</taxon>
        <taxon>Bruchini</taxon>
        <taxon>Acanthoscelides</taxon>
    </lineage>
</organism>
<evidence type="ECO:0000313" key="3">
    <source>
        <dbReference type="Proteomes" id="UP001152888"/>
    </source>
</evidence>
<proteinExistence type="predicted"/>
<feature type="region of interest" description="Disordered" evidence="1">
    <location>
        <begin position="15"/>
        <end position="79"/>
    </location>
</feature>
<feature type="compositionally biased region" description="Polar residues" evidence="1">
    <location>
        <begin position="15"/>
        <end position="58"/>
    </location>
</feature>
<name>A0A9P0K840_ACAOB</name>
<protein>
    <submittedName>
        <fullName evidence="2">Uncharacterized protein</fullName>
    </submittedName>
</protein>
<reference evidence="2" key="1">
    <citation type="submission" date="2022-03" db="EMBL/GenBank/DDBJ databases">
        <authorList>
            <person name="Sayadi A."/>
        </authorList>
    </citation>
    <scope>NUCLEOTIDE SEQUENCE</scope>
</reference>
<dbReference type="AlphaFoldDB" id="A0A9P0K840"/>